<dbReference type="OrthoDB" id="541719at2759"/>
<dbReference type="Pfam" id="PF13432">
    <property type="entry name" value="TPR_16"/>
    <property type="match status" value="1"/>
</dbReference>
<dbReference type="SMART" id="SM00386">
    <property type="entry name" value="HAT"/>
    <property type="match status" value="8"/>
</dbReference>
<dbReference type="Pfam" id="PF13181">
    <property type="entry name" value="TPR_8"/>
    <property type="match status" value="1"/>
</dbReference>
<evidence type="ECO:0000256" key="1">
    <source>
        <dbReference type="PROSITE-ProRule" id="PRU00339"/>
    </source>
</evidence>
<dbReference type="InterPro" id="IPR019734">
    <property type="entry name" value="TPR_rpt"/>
</dbReference>
<dbReference type="SUPFAM" id="SSF48452">
    <property type="entry name" value="TPR-like"/>
    <property type="match status" value="3"/>
</dbReference>
<evidence type="ECO:0000256" key="2">
    <source>
        <dbReference type="SAM" id="MobiDB-lite"/>
    </source>
</evidence>
<dbReference type="PANTHER" id="PTHR44917:SF1">
    <property type="entry name" value="PROTEIN HIGH CHLOROPHYLL FLUORESCENT 107"/>
    <property type="match status" value="1"/>
</dbReference>
<accession>A0A7J7IQF6</accession>
<dbReference type="PROSITE" id="PS50005">
    <property type="entry name" value="TPR"/>
    <property type="match status" value="1"/>
</dbReference>
<feature type="compositionally biased region" description="Basic and acidic residues" evidence="2">
    <location>
        <begin position="534"/>
        <end position="552"/>
    </location>
</feature>
<proteinExistence type="predicted"/>
<dbReference type="InterPro" id="IPR011990">
    <property type="entry name" value="TPR-like_helical_dom_sf"/>
</dbReference>
<reference evidence="3 4" key="1">
    <citation type="journal article" date="2020" name="J. Phycol.">
        <title>Comparative genome analysis reveals Cyanidiococcus gen. nov., a new extremophilic red algal genus sister to Cyanidioschyzon (Cyanidioschyzonaceae, Rhodophyta).</title>
        <authorList>
            <person name="Liu S.-L."/>
            <person name="Chiang Y.-R."/>
            <person name="Yoon H.S."/>
            <person name="Fu H.-Y."/>
        </authorList>
    </citation>
    <scope>NUCLEOTIDE SEQUENCE [LARGE SCALE GENOMIC DNA]</scope>
    <source>
        <strain evidence="3 4">THAL066</strain>
    </source>
</reference>
<keyword evidence="1" id="KW-0802">TPR repeat</keyword>
<gene>
    <name evidence="3" type="ORF">F1559_004578</name>
</gene>
<dbReference type="InterPro" id="IPR003107">
    <property type="entry name" value="HAT"/>
</dbReference>
<comment type="caution">
    <text evidence="3">The sequence shown here is derived from an EMBL/GenBank/DDBJ whole genome shotgun (WGS) entry which is preliminary data.</text>
</comment>
<organism evidence="3 4">
    <name type="scientific">Cyanidiococcus yangmingshanensis</name>
    <dbReference type="NCBI Taxonomy" id="2690220"/>
    <lineage>
        <taxon>Eukaryota</taxon>
        <taxon>Rhodophyta</taxon>
        <taxon>Bangiophyceae</taxon>
        <taxon>Cyanidiales</taxon>
        <taxon>Cyanidiaceae</taxon>
        <taxon>Cyanidiococcus</taxon>
    </lineage>
</organism>
<name>A0A7J7IQF6_9RHOD</name>
<dbReference type="InterPro" id="IPR044624">
    <property type="entry name" value="Mbb1-like"/>
</dbReference>
<evidence type="ECO:0000313" key="3">
    <source>
        <dbReference type="EMBL" id="KAF6005345.1"/>
    </source>
</evidence>
<dbReference type="Proteomes" id="UP000530660">
    <property type="component" value="Unassembled WGS sequence"/>
</dbReference>
<evidence type="ECO:0008006" key="5">
    <source>
        <dbReference type="Google" id="ProtNLM"/>
    </source>
</evidence>
<dbReference type="EMBL" id="VWRR01000001">
    <property type="protein sequence ID" value="KAF6005345.1"/>
    <property type="molecule type" value="Genomic_DNA"/>
</dbReference>
<evidence type="ECO:0000313" key="4">
    <source>
        <dbReference type="Proteomes" id="UP000530660"/>
    </source>
</evidence>
<dbReference type="Gene3D" id="1.25.40.10">
    <property type="entry name" value="Tetratricopeptide repeat domain"/>
    <property type="match status" value="3"/>
</dbReference>
<dbReference type="AlphaFoldDB" id="A0A7J7IQF6"/>
<feature type="repeat" description="TPR" evidence="1">
    <location>
        <begin position="615"/>
        <end position="648"/>
    </location>
</feature>
<dbReference type="SMART" id="SM00028">
    <property type="entry name" value="TPR"/>
    <property type="match status" value="5"/>
</dbReference>
<sequence length="767" mass="87303">MVCWCRGIQLGDQSVAFIPVTAAILHTGGVCGQVKFAARKQRPCSSQRRRLFWLLVASERKVPSTDSTRGSSEKKEKRTVRFTDEELARLSQLVRAELLIDEQKPLELLEQTQNFSDIAATNRSKPIQVNIDLGLYRARRAAQRGRLDQARSWYLRCLEWNVREGRAWLGLARLAERVNNIALARRFFRYGVRCADAAPADLSEPHEFANPDALATVAESNDSFFLEERSPGVAEPNRTMLGRHPQPGVNVHLLQAWAVMEESVGDVDRARRLLRSAVRVAPDHVASWVAFAMLEYRQGNDQASLQRIVQANRLEPQNYFAWHVRGMIEWRSFRRYELARQAFEKSLALNPSNSATYHAYACMECWALNNVQRARELFDTALRKANPRNRFILQSWALLEAERADDLKAARGLFAKGTQAHPRDAAIWQSWALVEARRAKDMQTARKLFTAALHADPQHLAAWQAWAMLEADRSNGGDGMDQARRLFQKGVWAAPDSPDIGRIWHAWATAEFVYARDLDRARRCCQLGLEADERVQGPDGRSADERDEEWHGEAFSSRQSYPQVSLQNFVVETDGIQDLPVSANRSSYLQRQRYRTRSGNARMLERGRDLLRATPMLYTLLGQIEALAGDLKASRACFEKAVALDPGNTSIWQAYEYVERDYGEGANAARDVNQRGFIARSLLEKNKARIRAATSADLVQETGTVTERKPIDERFLTTKEIQVQLSEAQAGDYASTGTWIEFHDLLRLTYSEMSRWFRATIPNEFKD</sequence>
<keyword evidence="4" id="KW-1185">Reference proteome</keyword>
<dbReference type="GO" id="GO:0006397">
    <property type="term" value="P:mRNA processing"/>
    <property type="evidence" value="ECO:0007669"/>
    <property type="project" value="InterPro"/>
</dbReference>
<dbReference type="GO" id="GO:0003729">
    <property type="term" value="F:mRNA binding"/>
    <property type="evidence" value="ECO:0007669"/>
    <property type="project" value="InterPro"/>
</dbReference>
<feature type="region of interest" description="Disordered" evidence="2">
    <location>
        <begin position="534"/>
        <end position="556"/>
    </location>
</feature>
<dbReference type="PANTHER" id="PTHR44917">
    <property type="entry name" value="PROTEIN HIGH CHLOROPHYLL FLUORESCENT 107"/>
    <property type="match status" value="1"/>
</dbReference>
<protein>
    <recommendedName>
        <fullName evidence="5">PsbB mRNA maturation factor Mbb1, chloroplastic</fullName>
    </recommendedName>
</protein>